<dbReference type="PANTHER" id="PTHR43064">
    <property type="entry name" value="PHOSPHORIBOSYLAMINOIMIDAZOLE CARBOXYLASE-RELATED"/>
    <property type="match status" value="1"/>
</dbReference>
<dbReference type="PANTHER" id="PTHR43064:SF1">
    <property type="entry name" value="SLL1489 PROTEIN"/>
    <property type="match status" value="1"/>
</dbReference>
<name>A0A095YFT1_9FIRM</name>
<dbReference type="InterPro" id="IPR000031">
    <property type="entry name" value="PurE_dom"/>
</dbReference>
<comment type="caution">
    <text evidence="2">The sequence shown here is derived from an EMBL/GenBank/DDBJ whole genome shotgun (WGS) entry which is preliminary data.</text>
</comment>
<dbReference type="OrthoDB" id="9782511at2"/>
<organism evidence="2 3">
    <name type="scientific">Anaerococcus lactolyticus S7-1-13</name>
    <dbReference type="NCBI Taxonomy" id="1284686"/>
    <lineage>
        <taxon>Bacteria</taxon>
        <taxon>Bacillati</taxon>
        <taxon>Bacillota</taxon>
        <taxon>Tissierellia</taxon>
        <taxon>Tissierellales</taxon>
        <taxon>Peptoniphilaceae</taxon>
        <taxon>Anaerococcus</taxon>
    </lineage>
</organism>
<evidence type="ECO:0000259" key="1">
    <source>
        <dbReference type="SMART" id="SM01001"/>
    </source>
</evidence>
<dbReference type="RefSeq" id="WP_037326099.1">
    <property type="nucleotide sequence ID" value="NZ_JRMW01000015.1"/>
</dbReference>
<dbReference type="GO" id="GO:0016787">
    <property type="term" value="F:hydrolase activity"/>
    <property type="evidence" value="ECO:0007669"/>
    <property type="project" value="InterPro"/>
</dbReference>
<proteinExistence type="predicted"/>
<feature type="domain" description="PurE" evidence="1">
    <location>
        <begin position="117"/>
        <end position="249"/>
    </location>
</feature>
<gene>
    <name evidence="2" type="ORF">HMPREF1630_00745</name>
</gene>
<dbReference type="EMBL" id="JRMW01000015">
    <property type="protein sequence ID" value="KGF05387.1"/>
    <property type="molecule type" value="Genomic_DNA"/>
</dbReference>
<evidence type="ECO:0000313" key="3">
    <source>
        <dbReference type="Proteomes" id="UP000029579"/>
    </source>
</evidence>
<dbReference type="GO" id="GO:0006189">
    <property type="term" value="P:'de novo' IMP biosynthetic process"/>
    <property type="evidence" value="ECO:0007669"/>
    <property type="project" value="InterPro"/>
</dbReference>
<dbReference type="eggNOG" id="COG1691">
    <property type="taxonomic scope" value="Bacteria"/>
</dbReference>
<dbReference type="Proteomes" id="UP000029579">
    <property type="component" value="Unassembled WGS sequence"/>
</dbReference>
<dbReference type="NCBIfam" id="NF033503">
    <property type="entry name" value="LarB"/>
    <property type="match status" value="1"/>
</dbReference>
<dbReference type="InterPro" id="IPR039476">
    <property type="entry name" value="P2CMN_synthase_LarB"/>
</dbReference>
<sequence length="252" mass="27238">MDKKNLIKQIKEGLISEEDALKILEDKGYADVGENAKIDFSRRDRRGFPEAIYCASKDDKSLIEIFKSFYERGESVIGTRASRRQYEIVKAVIDDVEYSDLAQIISLDYSKESEKIGEIAIVSAGTSDLPISLEAEITARFLGAKVKAYRDVGVAGVHRLLDKTEEIKKANVIIAIAGMEAALATVLAGLVDKPIIAVPTSVGYGANLGGITALLSMINSCAEGVSVVNIDNGYGAAYQACQINRLITKGNK</sequence>
<dbReference type="AlphaFoldDB" id="A0A095YFT1"/>
<accession>A0A095YFT1</accession>
<protein>
    <submittedName>
        <fullName evidence="2">1-(5-phosphoribosyl)-5-amino-4-imidazole-carboxylate carboxylase</fullName>
    </submittedName>
</protein>
<reference evidence="2 3" key="1">
    <citation type="submission" date="2014-07" db="EMBL/GenBank/DDBJ databases">
        <authorList>
            <person name="McCorrison J."/>
            <person name="Sanka R."/>
            <person name="Torralba M."/>
            <person name="Gillis M."/>
            <person name="Haft D.H."/>
            <person name="Methe B."/>
            <person name="Sutton G."/>
            <person name="Nelson K.E."/>
        </authorList>
    </citation>
    <scope>NUCLEOTIDE SEQUENCE [LARGE SCALE GENOMIC DNA]</scope>
    <source>
        <strain evidence="2 3">S7-1-13</strain>
    </source>
</reference>
<dbReference type="Gene3D" id="3.40.50.1970">
    <property type="match status" value="1"/>
</dbReference>
<dbReference type="SUPFAM" id="SSF52255">
    <property type="entry name" value="N5-CAIR mutase (phosphoribosylaminoimidazole carboxylase, PurE)"/>
    <property type="match status" value="1"/>
</dbReference>
<dbReference type="SMART" id="SM01001">
    <property type="entry name" value="AIRC"/>
    <property type="match status" value="1"/>
</dbReference>
<evidence type="ECO:0000313" key="2">
    <source>
        <dbReference type="EMBL" id="KGF05387.1"/>
    </source>
</evidence>
<dbReference type="Pfam" id="PF00731">
    <property type="entry name" value="AIRC"/>
    <property type="match status" value="1"/>
</dbReference>